<dbReference type="InParanoid" id="E9G7V2"/>
<organism evidence="2 3">
    <name type="scientific">Daphnia pulex</name>
    <name type="common">Water flea</name>
    <dbReference type="NCBI Taxonomy" id="6669"/>
    <lineage>
        <taxon>Eukaryota</taxon>
        <taxon>Metazoa</taxon>
        <taxon>Ecdysozoa</taxon>
        <taxon>Arthropoda</taxon>
        <taxon>Crustacea</taxon>
        <taxon>Branchiopoda</taxon>
        <taxon>Diplostraca</taxon>
        <taxon>Cladocera</taxon>
        <taxon>Anomopoda</taxon>
        <taxon>Daphniidae</taxon>
        <taxon>Daphnia</taxon>
    </lineage>
</organism>
<keyword evidence="1" id="KW-0472">Membrane</keyword>
<dbReference type="OrthoDB" id="10303067at2759"/>
<dbReference type="EMBL" id="GL732534">
    <property type="protein sequence ID" value="EFX84595.1"/>
    <property type="molecule type" value="Genomic_DNA"/>
</dbReference>
<feature type="transmembrane region" description="Helical" evidence="1">
    <location>
        <begin position="72"/>
        <end position="97"/>
    </location>
</feature>
<proteinExistence type="predicted"/>
<evidence type="ECO:0000256" key="1">
    <source>
        <dbReference type="SAM" id="Phobius"/>
    </source>
</evidence>
<reference evidence="2 3" key="1">
    <citation type="journal article" date="2011" name="Science">
        <title>The ecoresponsive genome of Daphnia pulex.</title>
        <authorList>
            <person name="Colbourne J.K."/>
            <person name="Pfrender M.E."/>
            <person name="Gilbert D."/>
            <person name="Thomas W.K."/>
            <person name="Tucker A."/>
            <person name="Oakley T.H."/>
            <person name="Tokishita S."/>
            <person name="Aerts A."/>
            <person name="Arnold G.J."/>
            <person name="Basu M.K."/>
            <person name="Bauer D.J."/>
            <person name="Caceres C.E."/>
            <person name="Carmel L."/>
            <person name="Casola C."/>
            <person name="Choi J.H."/>
            <person name="Detter J.C."/>
            <person name="Dong Q."/>
            <person name="Dusheyko S."/>
            <person name="Eads B.D."/>
            <person name="Frohlich T."/>
            <person name="Geiler-Samerotte K.A."/>
            <person name="Gerlach D."/>
            <person name="Hatcher P."/>
            <person name="Jogdeo S."/>
            <person name="Krijgsveld J."/>
            <person name="Kriventseva E.V."/>
            <person name="Kultz D."/>
            <person name="Laforsch C."/>
            <person name="Lindquist E."/>
            <person name="Lopez J."/>
            <person name="Manak J.R."/>
            <person name="Muller J."/>
            <person name="Pangilinan J."/>
            <person name="Patwardhan R.P."/>
            <person name="Pitluck S."/>
            <person name="Pritham E.J."/>
            <person name="Rechtsteiner A."/>
            <person name="Rho M."/>
            <person name="Rogozin I.B."/>
            <person name="Sakarya O."/>
            <person name="Salamov A."/>
            <person name="Schaack S."/>
            <person name="Shapiro H."/>
            <person name="Shiga Y."/>
            <person name="Skalitzky C."/>
            <person name="Smith Z."/>
            <person name="Souvorov A."/>
            <person name="Sung W."/>
            <person name="Tang Z."/>
            <person name="Tsuchiya D."/>
            <person name="Tu H."/>
            <person name="Vos H."/>
            <person name="Wang M."/>
            <person name="Wolf Y.I."/>
            <person name="Yamagata H."/>
            <person name="Yamada T."/>
            <person name="Ye Y."/>
            <person name="Shaw J.R."/>
            <person name="Andrews J."/>
            <person name="Crease T.J."/>
            <person name="Tang H."/>
            <person name="Lucas S.M."/>
            <person name="Robertson H.M."/>
            <person name="Bork P."/>
            <person name="Koonin E.V."/>
            <person name="Zdobnov E.M."/>
            <person name="Grigoriev I.V."/>
            <person name="Lynch M."/>
            <person name="Boore J.L."/>
        </authorList>
    </citation>
    <scope>NUCLEOTIDE SEQUENCE [LARGE SCALE GENOMIC DNA]</scope>
</reference>
<accession>E9G7V2</accession>
<feature type="transmembrane region" description="Helical" evidence="1">
    <location>
        <begin position="32"/>
        <end position="52"/>
    </location>
</feature>
<keyword evidence="1" id="KW-0812">Transmembrane</keyword>
<feature type="transmembrane region" description="Helical" evidence="1">
    <location>
        <begin position="104"/>
        <end position="126"/>
    </location>
</feature>
<gene>
    <name evidence="2" type="ORF">DAPPUDRAFT_314894</name>
</gene>
<keyword evidence="1" id="KW-1133">Transmembrane helix</keyword>
<keyword evidence="3" id="KW-1185">Reference proteome</keyword>
<dbReference type="Proteomes" id="UP000000305">
    <property type="component" value="Unassembled WGS sequence"/>
</dbReference>
<dbReference type="HOGENOM" id="CLU_1251769_0_0_1"/>
<name>E9G7V2_DAPPU</name>
<evidence type="ECO:0000313" key="2">
    <source>
        <dbReference type="EMBL" id="EFX84595.1"/>
    </source>
</evidence>
<protein>
    <submittedName>
        <fullName evidence="2">Uncharacterized protein</fullName>
    </submittedName>
</protein>
<dbReference type="KEGG" id="dpx:DAPPUDRAFT_314894"/>
<evidence type="ECO:0000313" key="3">
    <source>
        <dbReference type="Proteomes" id="UP000000305"/>
    </source>
</evidence>
<dbReference type="AlphaFoldDB" id="E9G7V2"/>
<sequence length="221" mass="25060">MTIAWLTTEVYIKTKLRLISIYNGVKERSKRWAYLLIVTWCTLLIATTGIQISMVTAYQEQEGSHDVPYNPWFPATMNGLTMCLYAAVLSALVLWSIQAYSRNAVTCFSVTLIGYLLLDMAVFFYYPLRLVTRCSLSDFNGIMRKCRAEFSDVLMVVRRGSTPMMFSIVGVLHGLVISFSLAVMIAVLIRKKQVKYEVNGRGNGHGISQESYTDFDDIELK</sequence>
<feature type="transmembrane region" description="Helical" evidence="1">
    <location>
        <begin position="164"/>
        <end position="189"/>
    </location>
</feature>